<protein>
    <submittedName>
        <fullName evidence="6">IS66 family transposase</fullName>
    </submittedName>
</protein>
<feature type="domain" description="Transposase TnpC homeodomain" evidence="5">
    <location>
        <begin position="57"/>
        <end position="138"/>
    </location>
</feature>
<evidence type="ECO:0000259" key="5">
    <source>
        <dbReference type="Pfam" id="PF13007"/>
    </source>
</evidence>
<sequence>MSDAASQSQLSTAQLEQQLRAQEAEIARLKADNSALQRKATSFERKTQSLEAAKRELFEQLRLLIENRFGPSTEKYSVDQQDLFFDEAEALLDRLEAEDVEEDEDRDEPTPSTTNTPSKRRSRGGRAALPPELPRVDVVHDLDEHQKQCHTDGAELTCIGEEISEQLDIVPARIQVIRHIRRKYACKTCEEGVATAPMPPQPLPKSNASPNLLAYCLIAKYVDALPLYRQEQVFKRLGIDLPRNTLARWTIQASELIEPLIERLRQHLHRSPVLHMDETTVQVNAEDDRKASSPSYMWVQRGGPPSQQVVLYDYDASRSGQVPVRLLDDYGGVLVTDGYEGYNQVVVANQLTHAGCWAHARRKFVQAQKVQPKGKKGRADQALSLIRSLYAVEKHGKHLSPEERLELRREQSQPTLDKLKAWLDKSLNQVPPKTTIGKALQYLANQWPKLTTFMSDGRIPLDNNPAENAIRPFVIGRKNWLFSQTPRGAHASARIYSLIETARANRIEPYRYMVRVLSELP</sequence>
<feature type="domain" description="Transposase IS66 central" evidence="3">
    <location>
        <begin position="205"/>
        <end position="490"/>
    </location>
</feature>
<evidence type="ECO:0000259" key="4">
    <source>
        <dbReference type="Pfam" id="PF13005"/>
    </source>
</evidence>
<name>A0ABV8QMC7_9GAMM</name>
<feature type="non-terminal residue" evidence="6">
    <location>
        <position position="521"/>
    </location>
</feature>
<evidence type="ECO:0000313" key="7">
    <source>
        <dbReference type="Proteomes" id="UP001595798"/>
    </source>
</evidence>
<comment type="caution">
    <text evidence="6">The sequence shown here is derived from an EMBL/GenBank/DDBJ whole genome shotgun (WGS) entry which is preliminary data.</text>
</comment>
<evidence type="ECO:0000256" key="2">
    <source>
        <dbReference type="SAM" id="MobiDB-lite"/>
    </source>
</evidence>
<gene>
    <name evidence="6" type="ORF">ACFOZ5_13485</name>
</gene>
<reference evidence="7" key="1">
    <citation type="journal article" date="2019" name="Int. J. Syst. Evol. Microbiol.">
        <title>The Global Catalogue of Microorganisms (GCM) 10K type strain sequencing project: providing services to taxonomists for standard genome sequencing and annotation.</title>
        <authorList>
            <consortium name="The Broad Institute Genomics Platform"/>
            <consortium name="The Broad Institute Genome Sequencing Center for Infectious Disease"/>
            <person name="Wu L."/>
            <person name="Ma J."/>
        </authorList>
    </citation>
    <scope>NUCLEOTIDE SEQUENCE [LARGE SCALE GENOMIC DNA]</scope>
    <source>
        <strain evidence="7">CECT 7297</strain>
    </source>
</reference>
<feature type="compositionally biased region" description="Acidic residues" evidence="2">
    <location>
        <begin position="98"/>
        <end position="107"/>
    </location>
</feature>
<dbReference type="Pfam" id="PF13005">
    <property type="entry name" value="zf-IS66"/>
    <property type="match status" value="1"/>
</dbReference>
<dbReference type="InterPro" id="IPR024474">
    <property type="entry name" value="Znf_dom_IS66"/>
</dbReference>
<feature type="domain" description="Transposase IS66 zinc-finger binding" evidence="4">
    <location>
        <begin position="147"/>
        <end position="190"/>
    </location>
</feature>
<dbReference type="NCBIfam" id="NF033517">
    <property type="entry name" value="transpos_IS66"/>
    <property type="match status" value="1"/>
</dbReference>
<dbReference type="PANTHER" id="PTHR33678">
    <property type="entry name" value="BLL1576 PROTEIN"/>
    <property type="match status" value="1"/>
</dbReference>
<evidence type="ECO:0000259" key="3">
    <source>
        <dbReference type="Pfam" id="PF03050"/>
    </source>
</evidence>
<dbReference type="InterPro" id="IPR024463">
    <property type="entry name" value="Transposase_TnpC_homeodom"/>
</dbReference>
<evidence type="ECO:0000256" key="1">
    <source>
        <dbReference type="SAM" id="Coils"/>
    </source>
</evidence>
<keyword evidence="1" id="KW-0175">Coiled coil</keyword>
<dbReference type="EMBL" id="JBHSDI010000039">
    <property type="protein sequence ID" value="MFC4260039.1"/>
    <property type="molecule type" value="Genomic_DNA"/>
</dbReference>
<dbReference type="Pfam" id="PF03050">
    <property type="entry name" value="DDE_Tnp_IS66"/>
    <property type="match status" value="1"/>
</dbReference>
<feature type="coiled-coil region" evidence="1">
    <location>
        <begin position="5"/>
        <end position="53"/>
    </location>
</feature>
<organism evidence="6 7">
    <name type="scientific">Marinobacter lacisalsi</name>
    <dbReference type="NCBI Taxonomy" id="475979"/>
    <lineage>
        <taxon>Bacteria</taxon>
        <taxon>Pseudomonadati</taxon>
        <taxon>Pseudomonadota</taxon>
        <taxon>Gammaproteobacteria</taxon>
        <taxon>Pseudomonadales</taxon>
        <taxon>Marinobacteraceae</taxon>
        <taxon>Marinobacter</taxon>
    </lineage>
</organism>
<dbReference type="InterPro" id="IPR004291">
    <property type="entry name" value="Transposase_IS66_central"/>
</dbReference>
<evidence type="ECO:0000313" key="6">
    <source>
        <dbReference type="EMBL" id="MFC4260039.1"/>
    </source>
</evidence>
<dbReference type="InterPro" id="IPR052344">
    <property type="entry name" value="Transposase-related"/>
</dbReference>
<accession>A0ABV8QMC7</accession>
<feature type="region of interest" description="Disordered" evidence="2">
    <location>
        <begin position="97"/>
        <end position="133"/>
    </location>
</feature>
<dbReference type="Proteomes" id="UP001595798">
    <property type="component" value="Unassembled WGS sequence"/>
</dbReference>
<proteinExistence type="predicted"/>
<dbReference type="Pfam" id="PF13007">
    <property type="entry name" value="LZ_Tnp_IS66"/>
    <property type="match status" value="1"/>
</dbReference>
<dbReference type="PANTHER" id="PTHR33678:SF1">
    <property type="entry name" value="BLL1576 PROTEIN"/>
    <property type="match status" value="1"/>
</dbReference>
<keyword evidence="7" id="KW-1185">Reference proteome</keyword>
<dbReference type="RefSeq" id="WP_379888169.1">
    <property type="nucleotide sequence ID" value="NZ_JBHSDI010000039.1"/>
</dbReference>